<dbReference type="Gene3D" id="1.10.260.40">
    <property type="entry name" value="lambda repressor-like DNA-binding domains"/>
    <property type="match status" value="1"/>
</dbReference>
<dbReference type="GO" id="GO:0003677">
    <property type="term" value="F:DNA binding"/>
    <property type="evidence" value="ECO:0007669"/>
    <property type="project" value="InterPro"/>
</dbReference>
<name>A0A7W4NH71_GLUDI</name>
<evidence type="ECO:0000259" key="1">
    <source>
        <dbReference type="PROSITE" id="PS50943"/>
    </source>
</evidence>
<sequence>MTKQTESATHGSMLARLRADLSVTQAALAKEAGLDQSRVSRIEKGEITSQAEVEKVLDALASLGSPHARSYKDFANREWAHLPPPTFFNPQRACLEIAEEALGNIEAFLADEERPWPLRRQIERHKDTLIRGATYLQRMNHNIAFIGPIGVGKSTGLSFLFDLLVPPTLASKPIDRPVLETGAGGTTICEVHIKRGPEFGISLLPLPEADLRELVSDFCAARWAVLKSELKETADTPNVSREHDRAIRNMSGLTRRRSMKDGKIEYFDPLTDLVAASASEDEFRTRIFEMMNLTERTQRDLWYDSATRQHPMEWVMKTFREVNNGRLPDVSLPANIDLIIPEFGRAFGEIEISVIDTKGIDDVAVREDLDQRLKDPRTAVVFCTRFNDAPGITTRSLLQHMHQTYSEPVNTGKVSILALPRAEEARAMKDDAGEVAMDDAEGYAFKQMQVENELAAEDLAGVPMVFFNVQSDDAAPVREALFGQLNRMRSTVESRLFDLCAAADEVMKNHEAKALTAAMEEVAERLNSFLETHPALPARERHAYTEALTTIQSVRYAATLWAATRRNGEYSGLNVIHNIGVGAAKDARQRSERWFSSLKDYLAVLKGDEGLQLASKTIEQMERSAIATRAAYLEAVQRAGMEVYREPLSQSPVWGQCAGEWGAGPGFTGRVAGNLEKWFEQRADLKDRLEDITSTLWDQLVVAPMRRLVVENAPEVSPTENIIKFPTRAA</sequence>
<dbReference type="InterPro" id="IPR001387">
    <property type="entry name" value="Cro/C1-type_HTH"/>
</dbReference>
<evidence type="ECO:0000313" key="2">
    <source>
        <dbReference type="EMBL" id="MBB2157691.1"/>
    </source>
</evidence>
<dbReference type="AlphaFoldDB" id="A0A7W4NH71"/>
<dbReference type="SUPFAM" id="SSF47413">
    <property type="entry name" value="lambda repressor-like DNA-binding domains"/>
    <property type="match status" value="1"/>
</dbReference>
<organism evidence="2 3">
    <name type="scientific">Gluconacetobacter diazotrophicus</name>
    <name type="common">Acetobacter diazotrophicus</name>
    <dbReference type="NCBI Taxonomy" id="33996"/>
    <lineage>
        <taxon>Bacteria</taxon>
        <taxon>Pseudomonadati</taxon>
        <taxon>Pseudomonadota</taxon>
        <taxon>Alphaproteobacteria</taxon>
        <taxon>Acetobacterales</taxon>
        <taxon>Acetobacteraceae</taxon>
        <taxon>Gluconacetobacter</taxon>
    </lineage>
</organism>
<dbReference type="EMBL" id="JABEQG010000039">
    <property type="protein sequence ID" value="MBB2157691.1"/>
    <property type="molecule type" value="Genomic_DNA"/>
</dbReference>
<dbReference type="Proteomes" id="UP000550787">
    <property type="component" value="Unassembled WGS sequence"/>
</dbReference>
<evidence type="ECO:0000313" key="3">
    <source>
        <dbReference type="Proteomes" id="UP000550787"/>
    </source>
</evidence>
<accession>A0A7W4NH71</accession>
<dbReference type="SMART" id="SM00530">
    <property type="entry name" value="HTH_XRE"/>
    <property type="match status" value="1"/>
</dbReference>
<dbReference type="RefSeq" id="WP_183116324.1">
    <property type="nucleotide sequence ID" value="NZ_JABEQG010000039.1"/>
</dbReference>
<dbReference type="CDD" id="cd00093">
    <property type="entry name" value="HTH_XRE"/>
    <property type="match status" value="1"/>
</dbReference>
<gene>
    <name evidence="2" type="ORF">HLH33_15460</name>
</gene>
<protein>
    <submittedName>
        <fullName evidence="2">Helix-turn-helix transcriptional regulator</fullName>
    </submittedName>
</protein>
<dbReference type="PROSITE" id="PS50943">
    <property type="entry name" value="HTH_CROC1"/>
    <property type="match status" value="1"/>
</dbReference>
<comment type="caution">
    <text evidence="2">The sequence shown here is derived from an EMBL/GenBank/DDBJ whole genome shotgun (WGS) entry which is preliminary data.</text>
</comment>
<dbReference type="Pfam" id="PF13560">
    <property type="entry name" value="HTH_31"/>
    <property type="match status" value="1"/>
</dbReference>
<feature type="domain" description="HTH cro/C1-type" evidence="1">
    <location>
        <begin position="14"/>
        <end position="60"/>
    </location>
</feature>
<reference evidence="2 3" key="1">
    <citation type="submission" date="2020-04" db="EMBL/GenBank/DDBJ databases">
        <title>Description of novel Gluconacetobacter.</title>
        <authorList>
            <person name="Sombolestani A."/>
        </authorList>
    </citation>
    <scope>NUCLEOTIDE SEQUENCE [LARGE SCALE GENOMIC DNA]</scope>
    <source>
        <strain evidence="2 3">LMG 7603</strain>
    </source>
</reference>
<dbReference type="InterPro" id="IPR010982">
    <property type="entry name" value="Lambda_DNA-bd_dom_sf"/>
</dbReference>
<proteinExistence type="predicted"/>